<dbReference type="RefSeq" id="WP_209406579.1">
    <property type="nucleotide sequence ID" value="NZ_JAGIYQ010000009.1"/>
</dbReference>
<keyword evidence="4" id="KW-1185">Reference proteome</keyword>
<evidence type="ECO:0000313" key="3">
    <source>
        <dbReference type="EMBL" id="MBP0726235.1"/>
    </source>
</evidence>
<dbReference type="AlphaFoldDB" id="A0A940NKP3"/>
<protein>
    <submittedName>
        <fullName evidence="3">Flagellar hook assembly protein FlgD</fullName>
    </submittedName>
</protein>
<sequence length="153" mass="16908">MNTITQALNALTTNDSKNAKKDGSALGKDDFLKLLITQMQNQDPLSPMQDKDYIAQLATFSSLEQMTNMNTSFNSFLSYMSSNILQYSELIGKKISYAELSADGTTHTFQNGVVQSVERKSDGFVLHLTNGKTTYPEYVSSILGNSDETPKVE</sequence>
<dbReference type="Pfam" id="PF03963">
    <property type="entry name" value="FlgD"/>
    <property type="match status" value="1"/>
</dbReference>
<reference evidence="3" key="1">
    <citation type="submission" date="2021-04" db="EMBL/GenBank/DDBJ databases">
        <title>Genome seq and assembly of Bacillus sp.</title>
        <authorList>
            <person name="Chhetri G."/>
        </authorList>
    </citation>
    <scope>NUCLEOTIDE SEQUENCE</scope>
    <source>
        <strain evidence="3">RG28</strain>
    </source>
</reference>
<evidence type="ECO:0000256" key="2">
    <source>
        <dbReference type="ARBA" id="ARBA00022795"/>
    </source>
</evidence>
<name>A0A940NKP3_9BACI</name>
<dbReference type="InterPro" id="IPR005648">
    <property type="entry name" value="FlgD"/>
</dbReference>
<dbReference type="EMBL" id="JAGIYQ010000009">
    <property type="protein sequence ID" value="MBP0726235.1"/>
    <property type="molecule type" value="Genomic_DNA"/>
</dbReference>
<keyword evidence="3" id="KW-0282">Flagellum</keyword>
<proteinExistence type="inferred from homology"/>
<dbReference type="NCBIfam" id="NF007197">
    <property type="entry name" value="PRK09618.1"/>
    <property type="match status" value="1"/>
</dbReference>
<comment type="similarity">
    <text evidence="1">Belongs to the FlgD family.</text>
</comment>
<dbReference type="Proteomes" id="UP000682134">
    <property type="component" value="Unassembled WGS sequence"/>
</dbReference>
<gene>
    <name evidence="3" type="primary">flgD</name>
    <name evidence="3" type="ORF">J5Y03_13710</name>
</gene>
<organism evidence="3 4">
    <name type="scientific">Gottfriedia endophytica</name>
    <dbReference type="NCBI Taxonomy" id="2820819"/>
    <lineage>
        <taxon>Bacteria</taxon>
        <taxon>Bacillati</taxon>
        <taxon>Bacillota</taxon>
        <taxon>Bacilli</taxon>
        <taxon>Bacillales</taxon>
        <taxon>Bacillaceae</taxon>
        <taxon>Gottfriedia</taxon>
    </lineage>
</organism>
<dbReference type="GO" id="GO:0044781">
    <property type="term" value="P:bacterial-type flagellum organization"/>
    <property type="evidence" value="ECO:0007669"/>
    <property type="project" value="UniProtKB-KW"/>
</dbReference>
<evidence type="ECO:0000256" key="1">
    <source>
        <dbReference type="ARBA" id="ARBA00010577"/>
    </source>
</evidence>
<comment type="caution">
    <text evidence="3">The sequence shown here is derived from an EMBL/GenBank/DDBJ whole genome shotgun (WGS) entry which is preliminary data.</text>
</comment>
<keyword evidence="2" id="KW-1005">Bacterial flagellum biogenesis</keyword>
<keyword evidence="3" id="KW-0969">Cilium</keyword>
<evidence type="ECO:0000313" key="4">
    <source>
        <dbReference type="Proteomes" id="UP000682134"/>
    </source>
</evidence>
<keyword evidence="3" id="KW-0966">Cell projection</keyword>
<accession>A0A940NKP3</accession>